<dbReference type="GO" id="GO:0022857">
    <property type="term" value="F:transmembrane transporter activity"/>
    <property type="evidence" value="ECO:0007669"/>
    <property type="project" value="InterPro"/>
</dbReference>
<dbReference type="PANTHER" id="PTHR43124">
    <property type="entry name" value="PURINE EFFLUX PUMP PBUE"/>
    <property type="match status" value="1"/>
</dbReference>
<evidence type="ECO:0000256" key="4">
    <source>
        <dbReference type="ARBA" id="ARBA00022989"/>
    </source>
</evidence>
<comment type="caution">
    <text evidence="8">The sequence shown here is derived from an EMBL/GenBank/DDBJ whole genome shotgun (WGS) entry which is preliminary data.</text>
</comment>
<feature type="domain" description="Major facilitator superfamily (MFS) profile" evidence="7">
    <location>
        <begin position="12"/>
        <end position="385"/>
    </location>
</feature>
<evidence type="ECO:0000259" key="7">
    <source>
        <dbReference type="PROSITE" id="PS50850"/>
    </source>
</evidence>
<dbReference type="EMBL" id="JZDQ02000046">
    <property type="protein sequence ID" value="OIJ24118.1"/>
    <property type="molecule type" value="Genomic_DNA"/>
</dbReference>
<dbReference type="InterPro" id="IPR011701">
    <property type="entry name" value="MFS"/>
</dbReference>
<feature type="transmembrane region" description="Helical" evidence="6">
    <location>
        <begin position="163"/>
        <end position="182"/>
    </location>
</feature>
<keyword evidence="3 6" id="KW-0812">Transmembrane</keyword>
<evidence type="ECO:0000256" key="2">
    <source>
        <dbReference type="ARBA" id="ARBA00022475"/>
    </source>
</evidence>
<dbReference type="Pfam" id="PF07690">
    <property type="entry name" value="MFS_1"/>
    <property type="match status" value="1"/>
</dbReference>
<feature type="transmembrane region" description="Helical" evidence="6">
    <location>
        <begin position="45"/>
        <end position="66"/>
    </location>
</feature>
<proteinExistence type="predicted"/>
<evidence type="ECO:0000313" key="8">
    <source>
        <dbReference type="EMBL" id="OIJ24118.1"/>
    </source>
</evidence>
<reference evidence="8" key="1">
    <citation type="submission" date="2016-10" db="EMBL/GenBank/DDBJ databases">
        <title>Draft Genome Sequence of Nocardioides luteus Strain BAFB, an Alkane-Degrading Bacterium Isolated from JP-7 Polluted Soil.</title>
        <authorList>
            <person name="Brown L."/>
            <person name="Ruiz O.N."/>
            <person name="Gunasekera T."/>
        </authorList>
    </citation>
    <scope>NUCLEOTIDE SEQUENCE [LARGE SCALE GENOMIC DNA]</scope>
    <source>
        <strain evidence="8">BAFB</strain>
    </source>
</reference>
<dbReference type="GO" id="GO:0005886">
    <property type="term" value="C:plasma membrane"/>
    <property type="evidence" value="ECO:0007669"/>
    <property type="project" value="UniProtKB-SubCell"/>
</dbReference>
<dbReference type="InterPro" id="IPR050189">
    <property type="entry name" value="MFS_Efflux_Transporters"/>
</dbReference>
<feature type="transmembrane region" description="Helical" evidence="6">
    <location>
        <begin position="103"/>
        <end position="124"/>
    </location>
</feature>
<feature type="transmembrane region" description="Helical" evidence="6">
    <location>
        <begin position="332"/>
        <end position="353"/>
    </location>
</feature>
<feature type="transmembrane region" description="Helical" evidence="6">
    <location>
        <begin position="295"/>
        <end position="312"/>
    </location>
</feature>
<organism evidence="8 9">
    <name type="scientific">Nocardioides luteus</name>
    <dbReference type="NCBI Taxonomy" id="1844"/>
    <lineage>
        <taxon>Bacteria</taxon>
        <taxon>Bacillati</taxon>
        <taxon>Actinomycetota</taxon>
        <taxon>Actinomycetes</taxon>
        <taxon>Propionibacteriales</taxon>
        <taxon>Nocardioidaceae</taxon>
        <taxon>Nocardioides</taxon>
    </lineage>
</organism>
<feature type="transmembrane region" description="Helical" evidence="6">
    <location>
        <begin position="208"/>
        <end position="234"/>
    </location>
</feature>
<feature type="transmembrane region" description="Helical" evidence="6">
    <location>
        <begin position="272"/>
        <end position="289"/>
    </location>
</feature>
<keyword evidence="5 6" id="KW-0472">Membrane</keyword>
<gene>
    <name evidence="8" type="ORF">UG56_024630</name>
</gene>
<feature type="transmembrane region" description="Helical" evidence="6">
    <location>
        <begin position="78"/>
        <end position="97"/>
    </location>
</feature>
<feature type="transmembrane region" description="Helical" evidence="6">
    <location>
        <begin position="136"/>
        <end position="157"/>
    </location>
</feature>
<feature type="transmembrane region" description="Helical" evidence="6">
    <location>
        <begin position="359"/>
        <end position="381"/>
    </location>
</feature>
<evidence type="ECO:0000256" key="1">
    <source>
        <dbReference type="ARBA" id="ARBA00004651"/>
    </source>
</evidence>
<dbReference type="SUPFAM" id="SSF103473">
    <property type="entry name" value="MFS general substrate transporter"/>
    <property type="match status" value="1"/>
</dbReference>
<protein>
    <submittedName>
        <fullName evidence="8">MFS transporter</fullName>
    </submittedName>
</protein>
<accession>A0A1J4MXP5</accession>
<dbReference type="Proteomes" id="UP000033772">
    <property type="component" value="Unassembled WGS sequence"/>
</dbReference>
<keyword evidence="9" id="KW-1185">Reference proteome</keyword>
<evidence type="ECO:0000256" key="6">
    <source>
        <dbReference type="SAM" id="Phobius"/>
    </source>
</evidence>
<name>A0A1J4MXP5_9ACTN</name>
<dbReference type="Gene3D" id="1.20.1250.20">
    <property type="entry name" value="MFS general substrate transporter like domains"/>
    <property type="match status" value="1"/>
</dbReference>
<evidence type="ECO:0000256" key="5">
    <source>
        <dbReference type="ARBA" id="ARBA00023136"/>
    </source>
</evidence>
<dbReference type="AlphaFoldDB" id="A0A1J4MXP5"/>
<keyword evidence="4 6" id="KW-1133">Transmembrane helix</keyword>
<feature type="transmembrane region" description="Helical" evidence="6">
    <location>
        <begin position="246"/>
        <end position="265"/>
    </location>
</feature>
<evidence type="ECO:0000256" key="3">
    <source>
        <dbReference type="ARBA" id="ARBA00022692"/>
    </source>
</evidence>
<dbReference type="RefSeq" id="WP_045551456.1">
    <property type="nucleotide sequence ID" value="NZ_JZDQ02000046.1"/>
</dbReference>
<dbReference type="InterPro" id="IPR036259">
    <property type="entry name" value="MFS_trans_sf"/>
</dbReference>
<keyword evidence="2" id="KW-1003">Cell membrane</keyword>
<dbReference type="InterPro" id="IPR020846">
    <property type="entry name" value="MFS_dom"/>
</dbReference>
<dbReference type="PROSITE" id="PS50850">
    <property type="entry name" value="MFS"/>
    <property type="match status" value="1"/>
</dbReference>
<dbReference type="PANTHER" id="PTHR43124:SF3">
    <property type="entry name" value="CHLORAMPHENICOL EFFLUX PUMP RV0191"/>
    <property type="match status" value="1"/>
</dbReference>
<sequence>MTPPADRSPKRPPVWIAVASFVSSFDRFVVSPILVLVAATFEVSVGQAVAIASGYYLAYGLCQPLWGALSDRFGRVRLMQGALVGAGIAGVASAAAPNLITLIVVRVVAGAFFGAIVPTSLTYVGDTVSTTHRQRALSDLMAAMAVGTALAAAAAGITGQLAGWRVVFAGPAVVALVSAWGLRKLAEPPRSTGHGVGAAFRAALSNRWVLVVGLLVFVEGGLVLGVLTLLAPALQAQGVDAARAGLAAAAYGIAVLLSSQVLKALTRRLPRWALMGIGGSALTAGYAVATMRVSVPTIIGIVIMLGVTWAFLHTSLQTWATSIVPEARGTVVACFAASLFIGSSVAAVAAGPAADDNQWQALFTVCAATAAVLTVACVIAYRAYAASEATPRVTDITTDV</sequence>
<evidence type="ECO:0000313" key="9">
    <source>
        <dbReference type="Proteomes" id="UP000033772"/>
    </source>
</evidence>
<comment type="subcellular location">
    <subcellularLocation>
        <location evidence="1">Cell membrane</location>
        <topology evidence="1">Multi-pass membrane protein</topology>
    </subcellularLocation>
</comment>